<dbReference type="Pfam" id="PF07905">
    <property type="entry name" value="PucR"/>
    <property type="match status" value="1"/>
</dbReference>
<evidence type="ECO:0000313" key="3">
    <source>
        <dbReference type="EMBL" id="AHW64573.1"/>
    </source>
</evidence>
<dbReference type="RefSeq" id="WP_038549313.1">
    <property type="nucleotide sequence ID" value="NZ_CP006842.1"/>
</dbReference>
<name>X5DN53_9CORY</name>
<gene>
    <name evidence="3" type="primary">purR</name>
    <name evidence="3" type="ORF">CGLY_10640</name>
</gene>
<dbReference type="InterPro" id="IPR051448">
    <property type="entry name" value="CdaR-like_regulators"/>
</dbReference>
<feature type="domain" description="Purine catabolism PurC-like" evidence="1">
    <location>
        <begin position="16"/>
        <end position="136"/>
    </location>
</feature>
<dbReference type="Pfam" id="PF13556">
    <property type="entry name" value="HTH_30"/>
    <property type="match status" value="1"/>
</dbReference>
<dbReference type="eggNOG" id="COG2508">
    <property type="taxonomic scope" value="Bacteria"/>
</dbReference>
<dbReference type="STRING" id="1404245.CGLY_10640"/>
<evidence type="ECO:0000259" key="2">
    <source>
        <dbReference type="Pfam" id="PF13556"/>
    </source>
</evidence>
<accession>X5DN53</accession>
<dbReference type="AlphaFoldDB" id="X5DN53"/>
<dbReference type="InterPro" id="IPR042070">
    <property type="entry name" value="PucR_C-HTH_sf"/>
</dbReference>
<protein>
    <submittedName>
        <fullName evidence="3">Purine catabolism regulatory protein</fullName>
    </submittedName>
</protein>
<evidence type="ECO:0000313" key="4">
    <source>
        <dbReference type="Proteomes" id="UP000023703"/>
    </source>
</evidence>
<dbReference type="HOGENOM" id="CLU_017436_2_1_11"/>
<organism evidence="3 4">
    <name type="scientific">Corynebacterium glyciniphilum AJ 3170</name>
    <dbReference type="NCBI Taxonomy" id="1404245"/>
    <lineage>
        <taxon>Bacteria</taxon>
        <taxon>Bacillati</taxon>
        <taxon>Actinomycetota</taxon>
        <taxon>Actinomycetes</taxon>
        <taxon>Mycobacteriales</taxon>
        <taxon>Corynebacteriaceae</taxon>
        <taxon>Corynebacterium</taxon>
    </lineage>
</organism>
<evidence type="ECO:0000259" key="1">
    <source>
        <dbReference type="Pfam" id="PF07905"/>
    </source>
</evidence>
<proteinExistence type="predicted"/>
<dbReference type="Proteomes" id="UP000023703">
    <property type="component" value="Chromosome"/>
</dbReference>
<keyword evidence="4" id="KW-1185">Reference proteome</keyword>
<dbReference type="OrthoDB" id="2973014at2"/>
<reference evidence="3 4" key="1">
    <citation type="journal article" date="2015" name="Int. J. Syst. Evol. Microbiol.">
        <title>Revisiting Corynebacterium glyciniphilum (ex Kubota et al., 1972) sp. nov., nom. rev., isolated from putrefied banana.</title>
        <authorList>
            <person name="Al-Dilaimi A."/>
            <person name="Bednarz H."/>
            <person name="Lomker A."/>
            <person name="Niehaus K."/>
            <person name="Kalinowski J."/>
            <person name="Ruckert C."/>
        </authorList>
    </citation>
    <scope>NUCLEOTIDE SEQUENCE [LARGE SCALE GENOMIC DNA]</scope>
    <source>
        <strain evidence="3">AJ 3170</strain>
    </source>
</reference>
<dbReference type="InterPro" id="IPR012914">
    <property type="entry name" value="PucR_dom"/>
</dbReference>
<dbReference type="Gene3D" id="1.10.10.2840">
    <property type="entry name" value="PucR C-terminal helix-turn-helix domain"/>
    <property type="match status" value="1"/>
</dbReference>
<feature type="domain" description="PucR C-terminal helix-turn-helix" evidence="2">
    <location>
        <begin position="465"/>
        <end position="522"/>
    </location>
</feature>
<dbReference type="PANTHER" id="PTHR33744">
    <property type="entry name" value="CARBOHYDRATE DIACID REGULATOR"/>
    <property type="match status" value="1"/>
</dbReference>
<dbReference type="InterPro" id="IPR025736">
    <property type="entry name" value="PucR_C-HTH_dom"/>
</dbReference>
<dbReference type="EMBL" id="CP006842">
    <property type="protein sequence ID" value="AHW64573.1"/>
    <property type="molecule type" value="Genomic_DNA"/>
</dbReference>
<sequence>MTEQSVHLSVMSLREALALPAFRDSGVRILHGADKLDRAVRWVHVAESARAGLLLSGGELLLATGSGWNEDAVSRRELISSFQSAGAAALVLEIGQVWAAVPDDVVEACRELDLPLITTGSEIRFIDVSEQVHAALLQQQVSRVEAMQEVAEMFTAMIVDGVPPQQLIVQASRLLGSPLVLEDPAHRMIFHTEGIQPPADLLNEWQSRSRRWESVLGQTGTLTEPTALPGEEGRCIDVTARGTHWGRLIQIGWSESPAGAGHVLRHAATALAVERLGSSRPYTWEDLLNHSVLDRLTGSQFTSTDGMAAVLEASGFRTRNRTLLAIEVRGAVDAARVREITARTGWDVLAARATEHPGRVCAVVSAPSGGDVYTTLAAATPWADAQQGNGVALLVSPVRHDVPGLARAVRALARIPHAAPGITATGTTAVAALMDELSDDVQVRHFGDRLLEPLREHDARHSTDLIQTVRAVVRHPTSRSAAAAELHLSRTSLYSRINTIERLLGADLAQEDTQFALGLALRTMR</sequence>
<dbReference type="PANTHER" id="PTHR33744:SF1">
    <property type="entry name" value="DNA-BINDING TRANSCRIPTIONAL ACTIVATOR ADER"/>
    <property type="match status" value="1"/>
</dbReference>
<dbReference type="KEGG" id="cgy:CGLY_10640"/>